<dbReference type="EMBL" id="AYLP01000014">
    <property type="protein sequence ID" value="ESS69099.1"/>
    <property type="molecule type" value="Genomic_DNA"/>
</dbReference>
<comment type="caution">
    <text evidence="2">The sequence shown here is derived from an EMBL/GenBank/DDBJ whole genome shotgun (WGS) entry which is preliminary data.</text>
</comment>
<protein>
    <submittedName>
        <fullName evidence="2">Uncharacterized protein</fullName>
    </submittedName>
</protein>
<gene>
    <name evidence="2" type="ORF">TCDM_02126</name>
</gene>
<evidence type="ECO:0000256" key="1">
    <source>
        <dbReference type="SAM" id="Phobius"/>
    </source>
</evidence>
<evidence type="ECO:0000313" key="3">
    <source>
        <dbReference type="Proteomes" id="UP000017861"/>
    </source>
</evidence>
<organism evidence="2 3">
    <name type="scientific">Trypanosoma cruzi Dm28c</name>
    <dbReference type="NCBI Taxonomy" id="1416333"/>
    <lineage>
        <taxon>Eukaryota</taxon>
        <taxon>Discoba</taxon>
        <taxon>Euglenozoa</taxon>
        <taxon>Kinetoplastea</taxon>
        <taxon>Metakinetoplastina</taxon>
        <taxon>Trypanosomatida</taxon>
        <taxon>Trypanosomatidae</taxon>
        <taxon>Trypanosoma</taxon>
        <taxon>Schizotrypanum</taxon>
    </lineage>
</organism>
<dbReference type="VEuPathDB" id="TriTrypDB:TCDM_02126"/>
<keyword evidence="1" id="KW-0472">Membrane</keyword>
<name>V5BMT8_TRYCR</name>
<evidence type="ECO:0000313" key="2">
    <source>
        <dbReference type="EMBL" id="ESS69099.1"/>
    </source>
</evidence>
<proteinExistence type="predicted"/>
<reference evidence="2 3" key="1">
    <citation type="journal article" date="2014" name="Genome Announc.">
        <title>Trypanosoma cruzi Clone Dm28c Draft Genome Sequence.</title>
        <authorList>
            <person name="Grisard E.C."/>
            <person name="Teixeira S.M."/>
            <person name="de Almeida L.G."/>
            <person name="Stoco P.H."/>
            <person name="Gerber A.L."/>
            <person name="Talavera-Lopez C."/>
            <person name="Lima O.C."/>
            <person name="Andersson B."/>
            <person name="de Vasconcelos A.T."/>
        </authorList>
    </citation>
    <scope>NUCLEOTIDE SEQUENCE [LARGE SCALE GENOMIC DNA]</scope>
    <source>
        <strain evidence="2 3">Dm28c</strain>
    </source>
</reference>
<keyword evidence="1" id="KW-1133">Transmembrane helix</keyword>
<keyword evidence="1" id="KW-0812">Transmembrane</keyword>
<dbReference type="AlphaFoldDB" id="V5BMT8"/>
<dbReference type="Proteomes" id="UP000017861">
    <property type="component" value="Unassembled WGS sequence"/>
</dbReference>
<feature type="transmembrane region" description="Helical" evidence="1">
    <location>
        <begin position="35"/>
        <end position="62"/>
    </location>
</feature>
<accession>V5BMT8</accession>
<sequence length="112" mass="13016">MFICLFFCFFFCVCVCLFAIAPPILLLFSWIKLQFVALLLFFFCILFVCPLLFFVFMCCVCCSSDLSETLQVFPVMFSLLPFYLWQIFFISPTLFLLLFLFPFLAGGAFAAF</sequence>